<feature type="transmembrane region" description="Helical" evidence="6">
    <location>
        <begin position="486"/>
        <end position="506"/>
    </location>
</feature>
<evidence type="ECO:0000313" key="7">
    <source>
        <dbReference type="EMBL" id="RDE89759.1"/>
    </source>
</evidence>
<feature type="transmembrane region" description="Helical" evidence="6">
    <location>
        <begin position="397"/>
        <end position="416"/>
    </location>
</feature>
<accession>A0A369Z2G9</accession>
<feature type="transmembrane region" description="Helical" evidence="6">
    <location>
        <begin position="182"/>
        <end position="207"/>
    </location>
</feature>
<evidence type="ECO:0000256" key="6">
    <source>
        <dbReference type="SAM" id="Phobius"/>
    </source>
</evidence>
<comment type="subcellular location">
    <subcellularLocation>
        <location evidence="1">Cell membrane</location>
        <topology evidence="1">Multi-pass membrane protein</topology>
    </subcellularLocation>
</comment>
<dbReference type="PANTHER" id="PTHR43652:SF6">
    <property type="entry name" value="ARGININE REPRESSOR"/>
    <property type="match status" value="1"/>
</dbReference>
<organism evidence="7 8">
    <name type="scientific">Haemophilus parainfluenzae</name>
    <dbReference type="NCBI Taxonomy" id="729"/>
    <lineage>
        <taxon>Bacteria</taxon>
        <taxon>Pseudomonadati</taxon>
        <taxon>Pseudomonadota</taxon>
        <taxon>Gammaproteobacteria</taxon>
        <taxon>Pasteurellales</taxon>
        <taxon>Pasteurellaceae</taxon>
        <taxon>Haemophilus</taxon>
    </lineage>
</organism>
<reference evidence="7 8" key="1">
    <citation type="submission" date="2018-05" db="EMBL/GenBank/DDBJ databases">
        <title>Draft Genome Sequences for a Diverse set of 7 Haemophilus Species.</title>
        <authorList>
            <person name="Nichols M."/>
            <person name="Topaz N."/>
            <person name="Wang X."/>
            <person name="Wang X."/>
            <person name="Boxrud D."/>
        </authorList>
    </citation>
    <scope>NUCLEOTIDE SEQUENCE [LARGE SCALE GENOMIC DNA]</scope>
    <source>
        <strain evidence="7 8">C2008001710</strain>
    </source>
</reference>
<gene>
    <name evidence="7" type="ORF">DPV87_08305</name>
</gene>
<evidence type="ECO:0000256" key="5">
    <source>
        <dbReference type="ARBA" id="ARBA00023136"/>
    </source>
</evidence>
<evidence type="ECO:0000313" key="8">
    <source>
        <dbReference type="Proteomes" id="UP000253910"/>
    </source>
</evidence>
<feature type="transmembrane region" description="Helical" evidence="6">
    <location>
        <begin position="454"/>
        <end position="474"/>
    </location>
</feature>
<feature type="transmembrane region" description="Helical" evidence="6">
    <location>
        <begin position="357"/>
        <end position="377"/>
    </location>
</feature>
<feature type="transmembrane region" description="Helical" evidence="6">
    <location>
        <begin position="328"/>
        <end position="345"/>
    </location>
</feature>
<dbReference type="InterPro" id="IPR051679">
    <property type="entry name" value="DASS-Related_Transporters"/>
</dbReference>
<proteinExistence type="predicted"/>
<feature type="transmembrane region" description="Helical" evidence="6">
    <location>
        <begin position="240"/>
        <end position="260"/>
    </location>
</feature>
<sequence>MEASKKKMKFPSAFSILFIILLIAIGLTWLIPSGSYSKLSYDTTENHFIVKTHGIPDQSYPATEQTLNQLNIKIQLSNFTNGIIKKPIAIPDTYQRIEQHEKGITDMIHAMVDGTIEVADIMIFIFILGGMIGVINKTGAFNAGLMSLTKKTKGNEFSVVFAVCVLMLLGGTACGIEEEAVAFYPILVPVFLALGYDSIVCVGAIFLAASMGTAFSTINPFSVVIASNAAGIPFTEGMGFRTLGLILGGACVIAYMYWYCKKLRANPEFSYTYDDRQAFYDLYMKDIDPNATVEFTFRRKLILILFSGAFPLMVWGVMFGGWWFPQMAASFLAITIIIMFISGLSEKDVINGFTHGASELVGVALIIGLARAVNIILEQGMISDTILDYMTHLVGGMNGGVFIIGQLIVFIFLGLVVPSSSGLAVLAMPIMAPLADTVGIPRDIVVSAYNWGQYIMLFLAPTGLVLVTLQMLGIPFNKWLKFVMPIVGCQFVISSILLLAQVFMYAQ</sequence>
<evidence type="ECO:0000256" key="4">
    <source>
        <dbReference type="ARBA" id="ARBA00022989"/>
    </source>
</evidence>
<keyword evidence="5 6" id="KW-0472">Membrane</keyword>
<feature type="transmembrane region" description="Helical" evidence="6">
    <location>
        <begin position="423"/>
        <end position="442"/>
    </location>
</feature>
<dbReference type="Proteomes" id="UP000253910">
    <property type="component" value="Unassembled WGS sequence"/>
</dbReference>
<keyword evidence="3 6" id="KW-0812">Transmembrane</keyword>
<dbReference type="InterPro" id="IPR018385">
    <property type="entry name" value="C4_dicarb_anaerob_car-like"/>
</dbReference>
<feature type="transmembrane region" description="Helical" evidence="6">
    <location>
        <begin position="157"/>
        <end position="176"/>
    </location>
</feature>
<name>A0A369Z2G9_HAEPA</name>
<keyword evidence="4 6" id="KW-1133">Transmembrane helix</keyword>
<dbReference type="EMBL" id="QEPW01000015">
    <property type="protein sequence ID" value="RDE89759.1"/>
    <property type="molecule type" value="Genomic_DNA"/>
</dbReference>
<dbReference type="AlphaFoldDB" id="A0A369Z2G9"/>
<evidence type="ECO:0000256" key="2">
    <source>
        <dbReference type="ARBA" id="ARBA00022475"/>
    </source>
</evidence>
<comment type="caution">
    <text evidence="7">The sequence shown here is derived from an EMBL/GenBank/DDBJ whole genome shotgun (WGS) entry which is preliminary data.</text>
</comment>
<feature type="transmembrane region" description="Helical" evidence="6">
    <location>
        <begin position="121"/>
        <end position="145"/>
    </location>
</feature>
<feature type="transmembrane region" description="Helical" evidence="6">
    <location>
        <begin position="12"/>
        <end position="31"/>
    </location>
</feature>
<dbReference type="RefSeq" id="WP_111315828.1">
    <property type="nucleotide sequence ID" value="NZ_QEPW01000015.1"/>
</dbReference>
<dbReference type="GO" id="GO:0005886">
    <property type="term" value="C:plasma membrane"/>
    <property type="evidence" value="ECO:0007669"/>
    <property type="project" value="UniProtKB-SubCell"/>
</dbReference>
<evidence type="ECO:0000256" key="3">
    <source>
        <dbReference type="ARBA" id="ARBA00022692"/>
    </source>
</evidence>
<feature type="transmembrane region" description="Helical" evidence="6">
    <location>
        <begin position="214"/>
        <end position="234"/>
    </location>
</feature>
<keyword evidence="2" id="KW-1003">Cell membrane</keyword>
<dbReference type="PANTHER" id="PTHR43652">
    <property type="entry name" value="BASIC AMINO ACID ANTIPORTER YFCC-RELATED"/>
    <property type="match status" value="1"/>
</dbReference>
<feature type="transmembrane region" description="Helical" evidence="6">
    <location>
        <begin position="301"/>
        <end position="322"/>
    </location>
</feature>
<evidence type="ECO:0000256" key="1">
    <source>
        <dbReference type="ARBA" id="ARBA00004651"/>
    </source>
</evidence>
<dbReference type="Pfam" id="PF03606">
    <property type="entry name" value="DcuC"/>
    <property type="match status" value="1"/>
</dbReference>
<protein>
    <submittedName>
        <fullName evidence="7">YfcC family protein</fullName>
    </submittedName>
</protein>